<dbReference type="RefSeq" id="WP_013300739.1">
    <property type="nucleotide sequence ID" value="NC_014414.1"/>
</dbReference>
<accession>E0TBP4</accession>
<dbReference type="OrthoDB" id="978985at2"/>
<dbReference type="STRING" id="314260.PB2503_08549"/>
<reference evidence="1 2" key="2">
    <citation type="journal article" date="2011" name="J. Bacteriol.">
        <title>Complete genome sequence of strain HTCC2503T of Parvularcula bermudensis, the type species of the order "Parvularculales" in the class Alphaproteobacteria.</title>
        <authorList>
            <person name="Oh H.M."/>
            <person name="Kang I."/>
            <person name="Vergin K.L."/>
            <person name="Kang D."/>
            <person name="Rhee K.H."/>
            <person name="Giovannoni S.J."/>
            <person name="Cho J.C."/>
        </authorList>
    </citation>
    <scope>NUCLEOTIDE SEQUENCE [LARGE SCALE GENOMIC DNA]</scope>
    <source>
        <strain evidence="2">ATCC BAA-594 / HTCC2503 / KCTC 12087</strain>
    </source>
</reference>
<gene>
    <name evidence="1" type="ordered locus">PB2503_08549</name>
</gene>
<keyword evidence="2" id="KW-1185">Reference proteome</keyword>
<dbReference type="KEGG" id="pbr:PB2503_08549"/>
<sequence length="427" mass="47222">MTSEIVLMNRQAVAMAADSAVTISGPNYLKTYQSVDKLFPLVTDQPVGVMIYNNAELMGMPWETIISIYRDQAQGRNLDSVDAYARDFIAFLNGNTDLFPQDHQDKEFFKHIAVVMSLIASDFDYYVAQFTAAQAGSLRDHVSAIFEFVVAQLHDDYQINLDDSPREDLPAFPKGTGDQLRRRYGGPIADIIDSLILALRQDHPALSVSEGTRRQLEEIAVLSVVKDAFFEHYTGVVFAGFGARETFPSMRSYLTSTVVLGTVKNRQDRTAAVTAESGPVIQPFAQDRMIRTFLTGMDQGLRYFLFGQTLRLATTLVSDVVQQTPGLSEEQRQRLASDYSEGDLGRSIQAFFGSIDEYSYLSHTGPILRAIGSLPKKELGETAASLIKLNGFQQKVMHSVETVGGPVSLATITRNEGLVMGKEKAEL</sequence>
<evidence type="ECO:0000313" key="1">
    <source>
        <dbReference type="EMBL" id="ADM09765.1"/>
    </source>
</evidence>
<name>E0TBP4_PARBH</name>
<proteinExistence type="predicted"/>
<dbReference type="EMBL" id="CP002156">
    <property type="protein sequence ID" value="ADM09765.1"/>
    <property type="molecule type" value="Genomic_DNA"/>
</dbReference>
<dbReference type="Proteomes" id="UP000001302">
    <property type="component" value="Chromosome"/>
</dbReference>
<reference evidence="2" key="1">
    <citation type="submission" date="2010-08" db="EMBL/GenBank/DDBJ databases">
        <title>Genome sequence of Parvularcula bermudensis HTCC2503.</title>
        <authorList>
            <person name="Kang D.-M."/>
            <person name="Oh H.-M."/>
            <person name="Cho J.-C."/>
        </authorList>
    </citation>
    <scope>NUCLEOTIDE SEQUENCE [LARGE SCALE GENOMIC DNA]</scope>
    <source>
        <strain evidence="2">ATCC BAA-594 / HTCC2503 / KCTC 12087</strain>
    </source>
</reference>
<dbReference type="HOGENOM" id="CLU_055428_0_0_5"/>
<organism evidence="1 2">
    <name type="scientific">Parvularcula bermudensis (strain ATCC BAA-594 / HTCC2503 / KCTC 12087)</name>
    <dbReference type="NCBI Taxonomy" id="314260"/>
    <lineage>
        <taxon>Bacteria</taxon>
        <taxon>Pseudomonadati</taxon>
        <taxon>Pseudomonadota</taxon>
        <taxon>Alphaproteobacteria</taxon>
        <taxon>Parvularculales</taxon>
        <taxon>Parvularculaceae</taxon>
        <taxon>Parvularcula</taxon>
    </lineage>
</organism>
<evidence type="ECO:0000313" key="2">
    <source>
        <dbReference type="Proteomes" id="UP000001302"/>
    </source>
</evidence>
<protein>
    <submittedName>
        <fullName evidence="1">Uncharacterized protein</fullName>
    </submittedName>
</protein>
<dbReference type="AlphaFoldDB" id="E0TBP4"/>
<dbReference type="eggNOG" id="ENOG502Z7IZ">
    <property type="taxonomic scope" value="Bacteria"/>
</dbReference>